<comment type="caution">
    <text evidence="1">The sequence shown here is derived from an EMBL/GenBank/DDBJ whole genome shotgun (WGS) entry which is preliminary data.</text>
</comment>
<organism evidence="1 2">
    <name type="scientific">Mycena pura</name>
    <dbReference type="NCBI Taxonomy" id="153505"/>
    <lineage>
        <taxon>Eukaryota</taxon>
        <taxon>Fungi</taxon>
        <taxon>Dikarya</taxon>
        <taxon>Basidiomycota</taxon>
        <taxon>Agaricomycotina</taxon>
        <taxon>Agaricomycetes</taxon>
        <taxon>Agaricomycetidae</taxon>
        <taxon>Agaricales</taxon>
        <taxon>Marasmiineae</taxon>
        <taxon>Mycenaceae</taxon>
        <taxon>Mycena</taxon>
    </lineage>
</organism>
<proteinExistence type="predicted"/>
<dbReference type="EMBL" id="JARJCW010000055">
    <property type="protein sequence ID" value="KAJ7202349.1"/>
    <property type="molecule type" value="Genomic_DNA"/>
</dbReference>
<sequence>MYDWTADILSGVTNPSPVQHVILNVRVQADTRLRNFVGYLSHLQLVLTTPPVAPLRRVTIRLNSYDGSHIGVGIEQEIRDALPVLRDSGLLEVVLLEQNSPRLALGPRQYIDSDGEITLLRVTSSFDH</sequence>
<evidence type="ECO:0000313" key="2">
    <source>
        <dbReference type="Proteomes" id="UP001219525"/>
    </source>
</evidence>
<accession>A0AAD6VBE0</accession>
<reference evidence="1" key="1">
    <citation type="submission" date="2023-03" db="EMBL/GenBank/DDBJ databases">
        <title>Massive genome expansion in bonnet fungi (Mycena s.s.) driven by repeated elements and novel gene families across ecological guilds.</title>
        <authorList>
            <consortium name="Lawrence Berkeley National Laboratory"/>
            <person name="Harder C.B."/>
            <person name="Miyauchi S."/>
            <person name="Viragh M."/>
            <person name="Kuo A."/>
            <person name="Thoen E."/>
            <person name="Andreopoulos B."/>
            <person name="Lu D."/>
            <person name="Skrede I."/>
            <person name="Drula E."/>
            <person name="Henrissat B."/>
            <person name="Morin E."/>
            <person name="Kohler A."/>
            <person name="Barry K."/>
            <person name="LaButti K."/>
            <person name="Morin E."/>
            <person name="Salamov A."/>
            <person name="Lipzen A."/>
            <person name="Mereny Z."/>
            <person name="Hegedus B."/>
            <person name="Baldrian P."/>
            <person name="Stursova M."/>
            <person name="Weitz H."/>
            <person name="Taylor A."/>
            <person name="Grigoriev I.V."/>
            <person name="Nagy L.G."/>
            <person name="Martin F."/>
            <person name="Kauserud H."/>
        </authorList>
    </citation>
    <scope>NUCLEOTIDE SEQUENCE</scope>
    <source>
        <strain evidence="1">9144</strain>
    </source>
</reference>
<dbReference type="AlphaFoldDB" id="A0AAD6VBE0"/>
<dbReference type="Proteomes" id="UP001219525">
    <property type="component" value="Unassembled WGS sequence"/>
</dbReference>
<keyword evidence="2" id="KW-1185">Reference proteome</keyword>
<name>A0AAD6VBE0_9AGAR</name>
<gene>
    <name evidence="1" type="ORF">GGX14DRAFT_570845</name>
</gene>
<protein>
    <submittedName>
        <fullName evidence="1">Uncharacterized protein</fullName>
    </submittedName>
</protein>
<evidence type="ECO:0000313" key="1">
    <source>
        <dbReference type="EMBL" id="KAJ7202349.1"/>
    </source>
</evidence>